<feature type="region of interest" description="Disordered" evidence="1">
    <location>
        <begin position="362"/>
        <end position="468"/>
    </location>
</feature>
<proteinExistence type="predicted"/>
<sequence length="597" mass="66335">MTWNLGFSPRNKAKDKPKDTAKSQQLKQLIAHTQDEMLEENREKKMRLRRLPHKGLRRLDCPEEVSKNPKAKIVNIPANPAEDNTGLSYRDKARKARSDTPLEPVSKGKKKQSKDTGKVSVGQEINALHKTTCIIFSSEKEPLLDFARLTKLKKAKAPNKSKEENGEYNSGLVEDYLDKIDKKMLMVKHSTQAHGTSNSLSINTSGTMNSHISISTTQTSGTTRWRILAKHNAHGQSKAWSTRYGDSSFDSIIHPKKKAKVAASTVVYNNHQMPKQKAGNIANTLSKAPAPTIRVHKDDELDVFDIDESVKWVATHSSPLKGLTWLTSSYASTSKKLPSASSTSASNLKLASIPMLTNIPKAKLTSMPQTSSSKAYFTKPKNQSNNGNINMDIKARSASKDDNGSEVENKDSTELKYQYGDLDTYDNKHEDDQLNQDQGTGNVEEEDKKGGRAKPTEHCKPASKKDSTDRTTFSKFISSSRLNSASLNYKNNYHFIYKEYAQTAKGQIVCGGAFRSKAISKVLAEYISTTSEAVEIIAFSKLLLQSALALFMKNITQLVVEAWQKYRYGRDGATGISQDESEDEDNNSEPIVISNDK</sequence>
<feature type="compositionally biased region" description="Basic and acidic residues" evidence="1">
    <location>
        <begin position="12"/>
        <end position="21"/>
    </location>
</feature>
<organism evidence="2 3">
    <name type="scientific">Obba rivulosa</name>
    <dbReference type="NCBI Taxonomy" id="1052685"/>
    <lineage>
        <taxon>Eukaryota</taxon>
        <taxon>Fungi</taxon>
        <taxon>Dikarya</taxon>
        <taxon>Basidiomycota</taxon>
        <taxon>Agaricomycotina</taxon>
        <taxon>Agaricomycetes</taxon>
        <taxon>Polyporales</taxon>
        <taxon>Gelatoporiaceae</taxon>
        <taxon>Obba</taxon>
    </lineage>
</organism>
<evidence type="ECO:0000313" key="2">
    <source>
        <dbReference type="EMBL" id="OCH87086.1"/>
    </source>
</evidence>
<accession>A0A8E2DHK9</accession>
<feature type="region of interest" description="Disordered" evidence="1">
    <location>
        <begin position="50"/>
        <end position="119"/>
    </location>
</feature>
<feature type="compositionally biased region" description="Basic and acidic residues" evidence="1">
    <location>
        <begin position="393"/>
        <end position="414"/>
    </location>
</feature>
<dbReference type="EMBL" id="KV722499">
    <property type="protein sequence ID" value="OCH87086.1"/>
    <property type="molecule type" value="Genomic_DNA"/>
</dbReference>
<gene>
    <name evidence="2" type="ORF">OBBRIDRAFT_806318</name>
</gene>
<keyword evidence="3" id="KW-1185">Reference proteome</keyword>
<feature type="compositionally biased region" description="Basic and acidic residues" evidence="1">
    <location>
        <begin position="446"/>
        <end position="468"/>
    </location>
</feature>
<name>A0A8E2DHK9_9APHY</name>
<dbReference type="OrthoDB" id="2800649at2759"/>
<protein>
    <submittedName>
        <fullName evidence="2">Uncharacterized protein</fullName>
    </submittedName>
</protein>
<dbReference type="Proteomes" id="UP000250043">
    <property type="component" value="Unassembled WGS sequence"/>
</dbReference>
<evidence type="ECO:0000256" key="1">
    <source>
        <dbReference type="SAM" id="MobiDB-lite"/>
    </source>
</evidence>
<feature type="region of interest" description="Disordered" evidence="1">
    <location>
        <begin position="1"/>
        <end position="25"/>
    </location>
</feature>
<feature type="region of interest" description="Disordered" evidence="1">
    <location>
        <begin position="574"/>
        <end position="597"/>
    </location>
</feature>
<feature type="compositionally biased region" description="Polar residues" evidence="1">
    <location>
        <begin position="366"/>
        <end position="389"/>
    </location>
</feature>
<evidence type="ECO:0000313" key="3">
    <source>
        <dbReference type="Proteomes" id="UP000250043"/>
    </source>
</evidence>
<feature type="compositionally biased region" description="Basic and acidic residues" evidence="1">
    <location>
        <begin position="57"/>
        <end position="67"/>
    </location>
</feature>
<reference evidence="2 3" key="1">
    <citation type="submission" date="2016-07" db="EMBL/GenBank/DDBJ databases">
        <title>Draft genome of the white-rot fungus Obba rivulosa 3A-2.</title>
        <authorList>
            <consortium name="DOE Joint Genome Institute"/>
            <person name="Miettinen O."/>
            <person name="Riley R."/>
            <person name="Acob R."/>
            <person name="Barry K."/>
            <person name="Cullen D."/>
            <person name="De Vries R."/>
            <person name="Hainaut M."/>
            <person name="Hatakka A."/>
            <person name="Henrissat B."/>
            <person name="Hilden K."/>
            <person name="Kuo R."/>
            <person name="Labutti K."/>
            <person name="Lipzen A."/>
            <person name="Makela M.R."/>
            <person name="Sandor L."/>
            <person name="Spatafora J.W."/>
            <person name="Grigoriev I.V."/>
            <person name="Hibbett D.S."/>
        </authorList>
    </citation>
    <scope>NUCLEOTIDE SEQUENCE [LARGE SCALE GENOMIC DNA]</scope>
    <source>
        <strain evidence="2 3">3A-2</strain>
    </source>
</reference>
<dbReference type="AlphaFoldDB" id="A0A8E2DHK9"/>